<proteinExistence type="predicted"/>
<feature type="coiled-coil region" evidence="1">
    <location>
        <begin position="44"/>
        <end position="71"/>
    </location>
</feature>
<keyword evidence="2" id="KW-0472">Membrane</keyword>
<dbReference type="AlphaFoldDB" id="A0AAC9Z5D5"/>
<dbReference type="RefSeq" id="WP_095920082.1">
    <property type="nucleotide sequence ID" value="NZ_CP022389.1"/>
</dbReference>
<name>A0AAC9Z5D5_9FLAO</name>
<evidence type="ECO:0000256" key="2">
    <source>
        <dbReference type="SAM" id="Phobius"/>
    </source>
</evidence>
<dbReference type="EMBL" id="CP022389">
    <property type="protein sequence ID" value="ATA94668.1"/>
    <property type="molecule type" value="Genomic_DNA"/>
</dbReference>
<keyword evidence="2" id="KW-0812">Transmembrane</keyword>
<evidence type="ECO:0000256" key="1">
    <source>
        <dbReference type="SAM" id="Coils"/>
    </source>
</evidence>
<dbReference type="Proteomes" id="UP000243753">
    <property type="component" value="Chromosome"/>
</dbReference>
<evidence type="ECO:0000313" key="3">
    <source>
        <dbReference type="EMBL" id="ATA94668.1"/>
    </source>
</evidence>
<organism evidence="3 4">
    <name type="scientific">Capnocytophaga canimorsus</name>
    <dbReference type="NCBI Taxonomy" id="28188"/>
    <lineage>
        <taxon>Bacteria</taxon>
        <taxon>Pseudomonadati</taxon>
        <taxon>Bacteroidota</taxon>
        <taxon>Flavobacteriia</taxon>
        <taxon>Flavobacteriales</taxon>
        <taxon>Flavobacteriaceae</taxon>
        <taxon>Capnocytophaga</taxon>
    </lineage>
</organism>
<evidence type="ECO:0000313" key="4">
    <source>
        <dbReference type="Proteomes" id="UP000243753"/>
    </source>
</evidence>
<dbReference type="SUPFAM" id="SSF58100">
    <property type="entry name" value="Bacterial hemolysins"/>
    <property type="match status" value="1"/>
</dbReference>
<sequence length="89" mass="10059">MKNLHTNIFSSNGIIAELIMTNQIIVGVFIAVIGGFFVFLLKKIWDYLGKIAELEKEIQTIKAKLEILQQMQPNISEILKTILKAKKDG</sequence>
<reference evidence="4" key="1">
    <citation type="submission" date="2017-06" db="EMBL/GenBank/DDBJ databases">
        <title>Capnocytophaga spp. assemblies.</title>
        <authorList>
            <person name="Gulvik C.A."/>
        </authorList>
    </citation>
    <scope>NUCLEOTIDE SEQUENCE [LARGE SCALE GENOMIC DNA]</scope>
    <source>
        <strain evidence="4">H3936</strain>
    </source>
</reference>
<protein>
    <submittedName>
        <fullName evidence="3">Uncharacterized protein</fullName>
    </submittedName>
</protein>
<accession>A0AAC9Z5D5</accession>
<feature type="transmembrane region" description="Helical" evidence="2">
    <location>
        <begin position="20"/>
        <end position="41"/>
    </location>
</feature>
<keyword evidence="1" id="KW-0175">Coiled coil</keyword>
<gene>
    <name evidence="3" type="ORF">CGC54_10160</name>
</gene>
<keyword evidence="2" id="KW-1133">Transmembrane helix</keyword>